<evidence type="ECO:0000256" key="10">
    <source>
        <dbReference type="PIRSR" id="PIRSR600243-1"/>
    </source>
</evidence>
<keyword evidence="4" id="KW-0963">Cytoplasm</keyword>
<evidence type="ECO:0000256" key="1">
    <source>
        <dbReference type="ARBA" id="ARBA00001198"/>
    </source>
</evidence>
<dbReference type="GO" id="GO:0005737">
    <property type="term" value="C:cytoplasm"/>
    <property type="evidence" value="ECO:0007669"/>
    <property type="project" value="TreeGrafter"/>
</dbReference>
<evidence type="ECO:0000313" key="12">
    <source>
        <dbReference type="EMBL" id="KAA0167425.1"/>
    </source>
</evidence>
<dbReference type="EMBL" id="VLTM01000005">
    <property type="protein sequence ID" value="KAA0167425.1"/>
    <property type="molecule type" value="Genomic_DNA"/>
</dbReference>
<dbReference type="GO" id="GO:0051603">
    <property type="term" value="P:proteolysis involved in protein catabolic process"/>
    <property type="evidence" value="ECO:0007669"/>
    <property type="project" value="InterPro"/>
</dbReference>
<evidence type="ECO:0000256" key="3">
    <source>
        <dbReference type="ARBA" id="ARBA00012039"/>
    </source>
</evidence>
<keyword evidence="6" id="KW-0888">Threonine protease</keyword>
<comment type="catalytic activity">
    <reaction evidence="1">
        <text>Cleavage of peptide bonds with very broad specificity.</text>
        <dbReference type="EC" id="3.4.25.1"/>
    </reaction>
</comment>
<evidence type="ECO:0000256" key="5">
    <source>
        <dbReference type="ARBA" id="ARBA00022670"/>
    </source>
</evidence>
<evidence type="ECO:0000256" key="2">
    <source>
        <dbReference type="ARBA" id="ARBA00004123"/>
    </source>
</evidence>
<keyword evidence="9" id="KW-0539">Nucleus</keyword>
<accession>A0A5A8E3T6</accession>
<dbReference type="EC" id="3.4.25.1" evidence="3"/>
<dbReference type="Proteomes" id="UP000324907">
    <property type="component" value="Unassembled WGS sequence"/>
</dbReference>
<evidence type="ECO:0000256" key="9">
    <source>
        <dbReference type="ARBA" id="ARBA00023242"/>
    </source>
</evidence>
<dbReference type="Proteomes" id="UP000323011">
    <property type="component" value="Unassembled WGS sequence"/>
</dbReference>
<evidence type="ECO:0000313" key="13">
    <source>
        <dbReference type="EMBL" id="KAA0172343.1"/>
    </source>
</evidence>
<dbReference type="GO" id="GO:0005634">
    <property type="term" value="C:nucleus"/>
    <property type="evidence" value="ECO:0007669"/>
    <property type="project" value="UniProtKB-SubCell"/>
</dbReference>
<keyword evidence="16" id="KW-1185">Reference proteome</keyword>
<proteinExistence type="predicted"/>
<dbReference type="InterPro" id="IPR001353">
    <property type="entry name" value="Proteasome_sua/b"/>
</dbReference>
<name>A0A5A8E3T6_CAFRO</name>
<dbReference type="EMBL" id="VLTL01000001">
    <property type="protein sequence ID" value="KAA0172343.1"/>
    <property type="molecule type" value="Genomic_DNA"/>
</dbReference>
<dbReference type="InterPro" id="IPR023333">
    <property type="entry name" value="Proteasome_suB-type"/>
</dbReference>
<dbReference type="Pfam" id="PF00227">
    <property type="entry name" value="Proteasome"/>
    <property type="match status" value="1"/>
</dbReference>
<keyword evidence="8" id="KW-0647">Proteasome</keyword>
<dbReference type="PROSITE" id="PS00854">
    <property type="entry name" value="PROTEASOME_BETA_1"/>
    <property type="match status" value="1"/>
</dbReference>
<dbReference type="Proteomes" id="UP000325113">
    <property type="component" value="Unassembled WGS sequence"/>
</dbReference>
<comment type="caution">
    <text evidence="13">The sequence shown here is derived from an EMBL/GenBank/DDBJ whole genome shotgun (WGS) entry which is preliminary data.</text>
</comment>
<evidence type="ECO:0000313" key="16">
    <source>
        <dbReference type="Proteomes" id="UP000323011"/>
    </source>
</evidence>
<evidence type="ECO:0000256" key="6">
    <source>
        <dbReference type="ARBA" id="ARBA00022698"/>
    </source>
</evidence>
<dbReference type="PANTHER" id="PTHR32194">
    <property type="entry name" value="METALLOPROTEASE TLDD"/>
    <property type="match status" value="1"/>
</dbReference>
<dbReference type="GO" id="GO:0004298">
    <property type="term" value="F:threonine-type endopeptidase activity"/>
    <property type="evidence" value="ECO:0007669"/>
    <property type="project" value="UniProtKB-KW"/>
</dbReference>
<dbReference type="EMBL" id="VLTN01000025">
    <property type="protein sequence ID" value="KAA0151707.1"/>
    <property type="molecule type" value="Genomic_DNA"/>
</dbReference>
<sequence length="347" mass="35922">MAEFRSFKPDAAPEKPDVAVLGREVGGFSFDMARRNAMLASAGTTPAKALKTGTTICGVVYKGGVVLGADTRATEGETVADKNCEKIHYMAPNIYCCGAGTAADTEQVTAMASSQLELLRLQTRRQTRVATAMVQLKRHLFKYQGHVGAYLVLGGVDVHGPHLHMVWAAGSTDTLPFMTMGSGSLAAMAVMESSYKDDMNEDEAVDLVRRAIRAGIFNDLGSGSNVDICIIRQAGEAAKGAGAASSAAAAAAGAADSSVAEALAAPVVLASPGVPAGPDKPVNVGNGVQVMYRRNYEVPSKAGDFRSGVAEVAGKTVAPGATEVVATLFRKNVVVEPAEPEDADMDA</sequence>
<dbReference type="Proteomes" id="UP000322899">
    <property type="component" value="Unassembled WGS sequence"/>
</dbReference>
<keyword evidence="7" id="KW-0378">Hydrolase</keyword>
<dbReference type="PRINTS" id="PR00141">
    <property type="entry name" value="PROTEASOME"/>
</dbReference>
<dbReference type="Gene3D" id="3.60.20.10">
    <property type="entry name" value="Glutamine Phosphoribosylpyrophosphate, subunit 1, domain 1"/>
    <property type="match status" value="1"/>
</dbReference>
<dbReference type="InterPro" id="IPR029055">
    <property type="entry name" value="Ntn_hydrolases_N"/>
</dbReference>
<dbReference type="PROSITE" id="PS51476">
    <property type="entry name" value="PROTEASOME_BETA_2"/>
    <property type="match status" value="1"/>
</dbReference>
<dbReference type="AlphaFoldDB" id="A0A5A8E3T6"/>
<evidence type="ECO:0000313" key="18">
    <source>
        <dbReference type="Proteomes" id="UP000325113"/>
    </source>
</evidence>
<evidence type="ECO:0000313" key="17">
    <source>
        <dbReference type="Proteomes" id="UP000324907"/>
    </source>
</evidence>
<dbReference type="InterPro" id="IPR016050">
    <property type="entry name" value="Proteasome_bsu_CS"/>
</dbReference>
<evidence type="ECO:0000256" key="7">
    <source>
        <dbReference type="ARBA" id="ARBA00022801"/>
    </source>
</evidence>
<evidence type="ECO:0000256" key="8">
    <source>
        <dbReference type="ARBA" id="ARBA00022942"/>
    </source>
</evidence>
<dbReference type="EMBL" id="VLTO01000010">
    <property type="protein sequence ID" value="KAA0176092.1"/>
    <property type="molecule type" value="Genomic_DNA"/>
</dbReference>
<reference evidence="15 16" key="1">
    <citation type="submission" date="2019-07" db="EMBL/GenBank/DDBJ databases">
        <title>Genomes of Cafeteria roenbergensis.</title>
        <authorList>
            <person name="Fischer M.G."/>
            <person name="Hackl T."/>
            <person name="Roman M."/>
        </authorList>
    </citation>
    <scope>NUCLEOTIDE SEQUENCE [LARGE SCALE GENOMIC DNA]</scope>
    <source>
        <strain evidence="11 16">BVI</strain>
        <strain evidence="12 18">Cflag</strain>
        <strain evidence="14 15">E4-10P</strain>
        <strain evidence="13 17">RCC970-E3</strain>
    </source>
</reference>
<protein>
    <recommendedName>
        <fullName evidence="3">proteasome endopeptidase complex</fullName>
        <ecNumber evidence="3">3.4.25.1</ecNumber>
    </recommendedName>
</protein>
<comment type="subcellular location">
    <subcellularLocation>
        <location evidence="2">Nucleus</location>
    </subcellularLocation>
</comment>
<dbReference type="InterPro" id="IPR000243">
    <property type="entry name" value="Pept_T1A_subB"/>
</dbReference>
<feature type="active site" description="Nucleophile" evidence="10">
    <location>
        <position position="54"/>
    </location>
</feature>
<dbReference type="PANTHER" id="PTHR32194:SF4">
    <property type="entry name" value="PROTEASOME SUBUNIT BETA TYPE-7"/>
    <property type="match status" value="1"/>
</dbReference>
<evidence type="ECO:0000256" key="4">
    <source>
        <dbReference type="ARBA" id="ARBA00022490"/>
    </source>
</evidence>
<dbReference type="CDD" id="cd03763">
    <property type="entry name" value="proteasome_beta_type_7"/>
    <property type="match status" value="1"/>
</dbReference>
<dbReference type="OrthoDB" id="429533at2759"/>
<dbReference type="GO" id="GO:0005839">
    <property type="term" value="C:proteasome core complex"/>
    <property type="evidence" value="ECO:0007669"/>
    <property type="project" value="InterPro"/>
</dbReference>
<dbReference type="SUPFAM" id="SSF56235">
    <property type="entry name" value="N-terminal nucleophile aminohydrolases (Ntn hydrolases)"/>
    <property type="match status" value="1"/>
</dbReference>
<gene>
    <name evidence="14" type="ORF">FNF27_02481</name>
    <name evidence="13" type="ORF">FNF28_00028</name>
    <name evidence="11" type="ORF">FNF29_04394</name>
    <name evidence="12" type="ORF">FNF31_00866</name>
</gene>
<organism evidence="13 17">
    <name type="scientific">Cafeteria roenbergensis</name>
    <name type="common">Marine flagellate</name>
    <dbReference type="NCBI Taxonomy" id="33653"/>
    <lineage>
        <taxon>Eukaryota</taxon>
        <taxon>Sar</taxon>
        <taxon>Stramenopiles</taxon>
        <taxon>Bigyra</taxon>
        <taxon>Opalozoa</taxon>
        <taxon>Bicosoecida</taxon>
        <taxon>Cafeteriaceae</taxon>
        <taxon>Cafeteria</taxon>
    </lineage>
</organism>
<evidence type="ECO:0000313" key="15">
    <source>
        <dbReference type="Proteomes" id="UP000322899"/>
    </source>
</evidence>
<evidence type="ECO:0000313" key="14">
    <source>
        <dbReference type="EMBL" id="KAA0176092.1"/>
    </source>
</evidence>
<keyword evidence="5" id="KW-0645">Protease</keyword>
<evidence type="ECO:0000313" key="11">
    <source>
        <dbReference type="EMBL" id="KAA0151707.1"/>
    </source>
</evidence>